<evidence type="ECO:0000313" key="2">
    <source>
        <dbReference type="Proteomes" id="UP000007800"/>
    </source>
</evidence>
<evidence type="ECO:0000313" key="1">
    <source>
        <dbReference type="EMBL" id="EER07140.1"/>
    </source>
</evidence>
<reference evidence="1 2" key="1">
    <citation type="submission" date="2008-07" db="EMBL/GenBank/DDBJ databases">
        <authorList>
            <person name="El-Sayed N."/>
            <person name="Caler E."/>
            <person name="Inman J."/>
            <person name="Amedeo P."/>
            <person name="Hass B."/>
            <person name="Wortman J."/>
        </authorList>
    </citation>
    <scope>NUCLEOTIDE SEQUENCE [LARGE SCALE GENOMIC DNA]</scope>
    <source>
        <strain evidence="2">ATCC 50983 / TXsc</strain>
    </source>
</reference>
<gene>
    <name evidence="1" type="ORF">Pmar_PMAR027185</name>
</gene>
<dbReference type="Proteomes" id="UP000007800">
    <property type="component" value="Unassembled WGS sequence"/>
</dbReference>
<dbReference type="InParanoid" id="C5L7Z4"/>
<dbReference type="GeneID" id="9059620"/>
<dbReference type="AlphaFoldDB" id="C5L7Z4"/>
<sequence>MAIKAAIVSAAMPLADRLMCRRSVDRFTEQNVSNIIWGLGVMEVLHPPGLILHLSTLAEVHLDNDIAATQSQANSVWGLAKLLQAAEDRGALSDIEGQRVRGAIQRVASRSVSRWSQEGLPPRPEELGMIVWGLAVALSGVAEASRGALGQLSAVLRSNAATLVAGEDPHRLVSNILWSFGSLRYFDDNLMGFLETVSPVLNDPGQSSVRNACASVWSLAVLDLPLPSGLLKAAVNLCLKGDPEPPAIIALLVGVAATSRRLSLSTDDIDRLFRVAERVIEIDVLSPALAAQLFTVQLWGYCCLSKPLYWSERLLGKTVKCGVEGLPTDNRIVSDMQSSVREALQRACPSSRLLVEPTARRAGWNVDFGVGGELNIDWTMST</sequence>
<dbReference type="EMBL" id="GG679990">
    <property type="protein sequence ID" value="EER07140.1"/>
    <property type="molecule type" value="Genomic_DNA"/>
</dbReference>
<proteinExistence type="predicted"/>
<dbReference type="OrthoDB" id="439845at2759"/>
<dbReference type="RefSeq" id="XP_002775324.1">
    <property type="nucleotide sequence ID" value="XM_002775278.1"/>
</dbReference>
<organism evidence="2">
    <name type="scientific">Perkinsus marinus (strain ATCC 50983 / TXsc)</name>
    <dbReference type="NCBI Taxonomy" id="423536"/>
    <lineage>
        <taxon>Eukaryota</taxon>
        <taxon>Sar</taxon>
        <taxon>Alveolata</taxon>
        <taxon>Perkinsozoa</taxon>
        <taxon>Perkinsea</taxon>
        <taxon>Perkinsida</taxon>
        <taxon>Perkinsidae</taxon>
        <taxon>Perkinsus</taxon>
    </lineage>
</organism>
<accession>C5L7Z4</accession>
<evidence type="ECO:0008006" key="3">
    <source>
        <dbReference type="Google" id="ProtNLM"/>
    </source>
</evidence>
<protein>
    <recommendedName>
        <fullName evidence="3">RAP domain-containing protein</fullName>
    </recommendedName>
</protein>
<name>C5L7Z4_PERM5</name>
<keyword evidence="2" id="KW-1185">Reference proteome</keyword>